<dbReference type="EMBL" id="LAZR01000587">
    <property type="protein sequence ID" value="KKN63535.1"/>
    <property type="molecule type" value="Genomic_DNA"/>
</dbReference>
<dbReference type="AlphaFoldDB" id="A0A0F9S3W6"/>
<organism evidence="1">
    <name type="scientific">marine sediment metagenome</name>
    <dbReference type="NCBI Taxonomy" id="412755"/>
    <lineage>
        <taxon>unclassified sequences</taxon>
        <taxon>metagenomes</taxon>
        <taxon>ecological metagenomes</taxon>
    </lineage>
</organism>
<accession>A0A0F9S3W6</accession>
<gene>
    <name evidence="1" type="ORF">LCGC14_0501250</name>
</gene>
<comment type="caution">
    <text evidence="1">The sequence shown here is derived from an EMBL/GenBank/DDBJ whole genome shotgun (WGS) entry which is preliminary data.</text>
</comment>
<feature type="non-terminal residue" evidence="1">
    <location>
        <position position="1"/>
    </location>
</feature>
<sequence length="84" mass="9847">CPIETRSGTLESTDLDWELTKPEGLVVDLFPKITIDRFEGAAMRVGKWVVIWVRSNMPENWQEIDRYIDVMGDDLERKYCLLKD</sequence>
<protein>
    <submittedName>
        <fullName evidence="1">Uncharacterized protein</fullName>
    </submittedName>
</protein>
<reference evidence="1" key="1">
    <citation type="journal article" date="2015" name="Nature">
        <title>Complex archaea that bridge the gap between prokaryotes and eukaryotes.</title>
        <authorList>
            <person name="Spang A."/>
            <person name="Saw J.H."/>
            <person name="Jorgensen S.L."/>
            <person name="Zaremba-Niedzwiedzka K."/>
            <person name="Martijn J."/>
            <person name="Lind A.E."/>
            <person name="van Eijk R."/>
            <person name="Schleper C."/>
            <person name="Guy L."/>
            <person name="Ettema T.J."/>
        </authorList>
    </citation>
    <scope>NUCLEOTIDE SEQUENCE</scope>
</reference>
<evidence type="ECO:0000313" key="1">
    <source>
        <dbReference type="EMBL" id="KKN63535.1"/>
    </source>
</evidence>
<name>A0A0F9S3W6_9ZZZZ</name>
<proteinExistence type="predicted"/>